<evidence type="ECO:0000256" key="2">
    <source>
        <dbReference type="PIRSR" id="PIRSR002825-1"/>
    </source>
</evidence>
<gene>
    <name evidence="3" type="ORF">ENS29_03405</name>
</gene>
<dbReference type="GO" id="GO:0030288">
    <property type="term" value="C:outer membrane-bounded periplasmic space"/>
    <property type="evidence" value="ECO:0007669"/>
    <property type="project" value="TreeGrafter"/>
</dbReference>
<dbReference type="InterPro" id="IPR017663">
    <property type="entry name" value="ABC_2-AEP-bd"/>
</dbReference>
<dbReference type="GO" id="GO:0030976">
    <property type="term" value="F:thiamine pyrophosphate binding"/>
    <property type="evidence" value="ECO:0007669"/>
    <property type="project" value="TreeGrafter"/>
</dbReference>
<dbReference type="Gene3D" id="3.40.190.10">
    <property type="entry name" value="Periplasmic binding protein-like II"/>
    <property type="match status" value="2"/>
</dbReference>
<protein>
    <submittedName>
        <fullName evidence="3">Putative 2-aminoethylphosphonate ABC transporter substrate-binding protein</fullName>
    </submittedName>
</protein>
<comment type="caution">
    <text evidence="3">The sequence shown here is derived from an EMBL/GenBank/DDBJ whole genome shotgun (WGS) entry which is preliminary data.</text>
</comment>
<dbReference type="PANTHER" id="PTHR30006:SF2">
    <property type="entry name" value="ABC TRANSPORTER SUBSTRATE-BINDING PROTEIN"/>
    <property type="match status" value="1"/>
</dbReference>
<proteinExistence type="predicted"/>
<dbReference type="SUPFAM" id="SSF53850">
    <property type="entry name" value="Periplasmic binding protein-like II"/>
    <property type="match status" value="1"/>
</dbReference>
<dbReference type="Pfam" id="PF13343">
    <property type="entry name" value="SBP_bac_6"/>
    <property type="match status" value="1"/>
</dbReference>
<dbReference type="AlphaFoldDB" id="A0A7C4MPE9"/>
<dbReference type="InterPro" id="IPR026045">
    <property type="entry name" value="Ferric-bd"/>
</dbReference>
<dbReference type="CDD" id="cd13544">
    <property type="entry name" value="PBP2_Fbp_like_1"/>
    <property type="match status" value="1"/>
</dbReference>
<keyword evidence="2" id="KW-0479">Metal-binding</keyword>
<evidence type="ECO:0000256" key="1">
    <source>
        <dbReference type="ARBA" id="ARBA00022729"/>
    </source>
</evidence>
<sequence>MKKQRGKTGFMGWFIVLLMAVAIVAPKVQAEELLVYTALEDDEIPKYLEIFKQEHPNIQIKIVRDSTGIITAKLLAEKGNPQADVVWGTAATSLMLCDQAGMLEPYSPKGIEKVKPFMRDARNPAHWVGIKAWETGFCVNTIELQNLKLPVPESFEDLLKPIYQGHITMPNPASSGTGFLTVSAILQLKGEEKGWEYLDRLDKNIARYTHSGSKPCKLAGAGEVPIGISFAYRGFMQKKKGEPVLTVFPKEGSGWDVEANALIKKANPKPSAKTFLDWAIGESVMKAYAQVYPITAYDTGLPVPEGYPADPSKQLIRNDFEWAAKNRDRILQQWAKRYDVKSEAK</sequence>
<feature type="binding site" evidence="2">
    <location>
        <position position="232"/>
    </location>
    <ligand>
        <name>Fe cation</name>
        <dbReference type="ChEBI" id="CHEBI:24875"/>
    </ligand>
</feature>
<dbReference type="GO" id="GO:0015888">
    <property type="term" value="P:thiamine transport"/>
    <property type="evidence" value="ECO:0007669"/>
    <property type="project" value="TreeGrafter"/>
</dbReference>
<name>A0A7C4MPE9_9BACT</name>
<dbReference type="EMBL" id="DSUH01000071">
    <property type="protein sequence ID" value="HGU31886.1"/>
    <property type="molecule type" value="Genomic_DNA"/>
</dbReference>
<organism evidence="3">
    <name type="scientific">Desulfatirhabdium butyrativorans</name>
    <dbReference type="NCBI Taxonomy" id="340467"/>
    <lineage>
        <taxon>Bacteria</taxon>
        <taxon>Pseudomonadati</taxon>
        <taxon>Thermodesulfobacteriota</taxon>
        <taxon>Desulfobacteria</taxon>
        <taxon>Desulfobacterales</taxon>
        <taxon>Desulfatirhabdiaceae</taxon>
        <taxon>Desulfatirhabdium</taxon>
    </lineage>
</organism>
<dbReference type="PANTHER" id="PTHR30006">
    <property type="entry name" value="THIAMINE-BINDING PERIPLASMIC PROTEIN-RELATED"/>
    <property type="match status" value="1"/>
</dbReference>
<reference evidence="3" key="1">
    <citation type="journal article" date="2020" name="mSystems">
        <title>Genome- and Community-Level Interaction Insights into Carbon Utilization and Element Cycling Functions of Hydrothermarchaeota in Hydrothermal Sediment.</title>
        <authorList>
            <person name="Zhou Z."/>
            <person name="Liu Y."/>
            <person name="Xu W."/>
            <person name="Pan J."/>
            <person name="Luo Z.H."/>
            <person name="Li M."/>
        </authorList>
    </citation>
    <scope>NUCLEOTIDE SEQUENCE [LARGE SCALE GENOMIC DNA]</scope>
    <source>
        <strain evidence="3">SpSt-477</strain>
    </source>
</reference>
<dbReference type="GO" id="GO:0030975">
    <property type="term" value="F:thiamine binding"/>
    <property type="evidence" value="ECO:0007669"/>
    <property type="project" value="TreeGrafter"/>
</dbReference>
<keyword evidence="1" id="KW-0732">Signal</keyword>
<keyword evidence="2" id="KW-0408">Iron</keyword>
<accession>A0A7C4MPE9</accession>
<dbReference type="PIRSF" id="PIRSF002825">
    <property type="entry name" value="CfbpA"/>
    <property type="match status" value="1"/>
</dbReference>
<dbReference type="NCBIfam" id="TIGR03261">
    <property type="entry name" value="phnS2"/>
    <property type="match status" value="1"/>
</dbReference>
<evidence type="ECO:0000313" key="3">
    <source>
        <dbReference type="EMBL" id="HGU31886.1"/>
    </source>
</evidence>
<dbReference type="GO" id="GO:0046872">
    <property type="term" value="F:metal ion binding"/>
    <property type="evidence" value="ECO:0007669"/>
    <property type="project" value="UniProtKB-KW"/>
</dbReference>